<name>A0A073KK01_9BACI</name>
<sequence>MFLSLEQRRTRMLALISPIIIILLGYIGTKLCYPYLKEWTWIVTAILYWTLMGSMLFSFCTKEDIKGWFEKGKQSKPLLLLAILIGVFPMLGILLLNYY</sequence>
<dbReference type="EMBL" id="JOTM01000027">
    <property type="protein sequence ID" value="KEK22658.1"/>
    <property type="molecule type" value="Genomic_DNA"/>
</dbReference>
<reference evidence="2 3" key="1">
    <citation type="submission" date="2014-06" db="EMBL/GenBank/DDBJ databases">
        <title>Draft genome sequence of Bacillus gaemokensis JCM 15801 (MCCC 1A00707).</title>
        <authorList>
            <person name="Lai Q."/>
            <person name="Liu Y."/>
            <person name="Shao Z."/>
        </authorList>
    </citation>
    <scope>NUCLEOTIDE SEQUENCE [LARGE SCALE GENOMIC DNA]</scope>
    <source>
        <strain evidence="2 3">JCM 15801</strain>
    </source>
</reference>
<feature type="transmembrane region" description="Helical" evidence="1">
    <location>
        <begin position="39"/>
        <end position="57"/>
    </location>
</feature>
<feature type="transmembrane region" description="Helical" evidence="1">
    <location>
        <begin position="12"/>
        <end position="33"/>
    </location>
</feature>
<proteinExistence type="predicted"/>
<evidence type="ECO:0000313" key="3">
    <source>
        <dbReference type="Proteomes" id="UP000027778"/>
    </source>
</evidence>
<comment type="caution">
    <text evidence="2">The sequence shown here is derived from an EMBL/GenBank/DDBJ whole genome shotgun (WGS) entry which is preliminary data.</text>
</comment>
<keyword evidence="1" id="KW-1133">Transmembrane helix</keyword>
<keyword evidence="1" id="KW-0812">Transmembrane</keyword>
<dbReference type="RefSeq" id="WP_033677055.1">
    <property type="nucleotide sequence ID" value="NZ_JOTM01000027.1"/>
</dbReference>
<keyword evidence="3" id="KW-1185">Reference proteome</keyword>
<accession>A0A073KK01</accession>
<feature type="transmembrane region" description="Helical" evidence="1">
    <location>
        <begin position="78"/>
        <end position="98"/>
    </location>
</feature>
<dbReference type="Proteomes" id="UP000027778">
    <property type="component" value="Unassembled WGS sequence"/>
</dbReference>
<evidence type="ECO:0000313" key="2">
    <source>
        <dbReference type="EMBL" id="KEK22658.1"/>
    </source>
</evidence>
<keyword evidence="1" id="KW-0472">Membrane</keyword>
<protein>
    <submittedName>
        <fullName evidence="2">Uncharacterized protein</fullName>
    </submittedName>
</protein>
<gene>
    <name evidence="2" type="ORF">BAGA_16965</name>
</gene>
<dbReference type="STRING" id="574375.AZF08_14465"/>
<organism evidence="2 3">
    <name type="scientific">Bacillus gaemokensis</name>
    <dbReference type="NCBI Taxonomy" id="574375"/>
    <lineage>
        <taxon>Bacteria</taxon>
        <taxon>Bacillati</taxon>
        <taxon>Bacillota</taxon>
        <taxon>Bacilli</taxon>
        <taxon>Bacillales</taxon>
        <taxon>Bacillaceae</taxon>
        <taxon>Bacillus</taxon>
        <taxon>Bacillus cereus group</taxon>
    </lineage>
</organism>
<evidence type="ECO:0000256" key="1">
    <source>
        <dbReference type="SAM" id="Phobius"/>
    </source>
</evidence>
<dbReference type="AlphaFoldDB" id="A0A073KK01"/>